<dbReference type="OrthoDB" id="10260017at2759"/>
<evidence type="ECO:0000256" key="1">
    <source>
        <dbReference type="ARBA" id="ARBA00006547"/>
    </source>
</evidence>
<keyword evidence="2" id="KW-0012">Acyltransferase</keyword>
<dbReference type="InterPro" id="IPR001447">
    <property type="entry name" value="Arylamine_N-AcTrfase"/>
</dbReference>
<organism evidence="3 4">
    <name type="scientific">Paraphoma chrysanthemicola</name>
    <dbReference type="NCBI Taxonomy" id="798071"/>
    <lineage>
        <taxon>Eukaryota</taxon>
        <taxon>Fungi</taxon>
        <taxon>Dikarya</taxon>
        <taxon>Ascomycota</taxon>
        <taxon>Pezizomycotina</taxon>
        <taxon>Dothideomycetes</taxon>
        <taxon>Pleosporomycetidae</taxon>
        <taxon>Pleosporales</taxon>
        <taxon>Pleosporineae</taxon>
        <taxon>Phaeosphaeriaceae</taxon>
        <taxon>Paraphoma</taxon>
    </lineage>
</organism>
<comment type="caution">
    <text evidence="3">The sequence shown here is derived from an EMBL/GenBank/DDBJ whole genome shotgun (WGS) entry which is preliminary data.</text>
</comment>
<name>A0A8K0REF2_9PLEO</name>
<gene>
    <name evidence="3" type="ORF">FB567DRAFT_514611</name>
</gene>
<evidence type="ECO:0000313" key="3">
    <source>
        <dbReference type="EMBL" id="KAH7093087.1"/>
    </source>
</evidence>
<dbReference type="PRINTS" id="PR01543">
    <property type="entry name" value="ANATRNSFRASE"/>
</dbReference>
<dbReference type="InterPro" id="IPR038765">
    <property type="entry name" value="Papain-like_cys_pep_sf"/>
</dbReference>
<dbReference type="AlphaFoldDB" id="A0A8K0REF2"/>
<keyword evidence="4" id="KW-1185">Reference proteome</keyword>
<reference evidence="3" key="1">
    <citation type="journal article" date="2021" name="Nat. Commun.">
        <title>Genetic determinants of endophytism in the Arabidopsis root mycobiome.</title>
        <authorList>
            <person name="Mesny F."/>
            <person name="Miyauchi S."/>
            <person name="Thiergart T."/>
            <person name="Pickel B."/>
            <person name="Atanasova L."/>
            <person name="Karlsson M."/>
            <person name="Huettel B."/>
            <person name="Barry K.W."/>
            <person name="Haridas S."/>
            <person name="Chen C."/>
            <person name="Bauer D."/>
            <person name="Andreopoulos W."/>
            <person name="Pangilinan J."/>
            <person name="LaButti K."/>
            <person name="Riley R."/>
            <person name="Lipzen A."/>
            <person name="Clum A."/>
            <person name="Drula E."/>
            <person name="Henrissat B."/>
            <person name="Kohler A."/>
            <person name="Grigoriev I.V."/>
            <person name="Martin F.M."/>
            <person name="Hacquard S."/>
        </authorList>
    </citation>
    <scope>NUCLEOTIDE SEQUENCE</scope>
    <source>
        <strain evidence="3">MPI-SDFR-AT-0120</strain>
    </source>
</reference>
<dbReference type="Proteomes" id="UP000813461">
    <property type="component" value="Unassembled WGS sequence"/>
</dbReference>
<comment type="similarity">
    <text evidence="1 2">Belongs to the arylamine N-acetyltransferase family.</text>
</comment>
<dbReference type="InterPro" id="IPR053710">
    <property type="entry name" value="Arylamine_NAT_domain_sf"/>
</dbReference>
<dbReference type="Gene3D" id="3.30.2140.20">
    <property type="match status" value="1"/>
</dbReference>
<dbReference type="PANTHER" id="PTHR11786:SF0">
    <property type="entry name" value="ARYLAMINE N-ACETYLTRANSFERASE 4-RELATED"/>
    <property type="match status" value="1"/>
</dbReference>
<protein>
    <submittedName>
        <fullName evidence="3">Arylamine N-acetyltransferase 1</fullName>
    </submittedName>
</protein>
<evidence type="ECO:0000313" key="4">
    <source>
        <dbReference type="Proteomes" id="UP000813461"/>
    </source>
</evidence>
<accession>A0A8K0REF2</accession>
<sequence>MNRRSPAIKLRFASFQPRLNMAAEHARPQYSEAQLSKYFERLKIPESKRQYDVTRLGPGDALAYLALLQKHHLAEIPFENLTLHYSTHRQVAIHPEELFRKIIGDNNGRGGYCMENNCLFGTFLYSLGFTIYSGGARVFDFGRWTGWGHMVNFVTIGDTKYHVDVGFGAEGPVVPMPLDRAGTIQSHISPATCRLQWRNIPGNNDPNQRLWVYEHRWNDDAEWNVRYSYSELEFMPADYNVMSSYTSTSHKTFFTRTILVDKKVLDDAGNLAGSLLLFGNIFKRRIHGEKEEEIELKTELERLEALEQHFGIKFGAAEREGIWGLASQLK</sequence>
<keyword evidence="2" id="KW-0808">Transferase</keyword>
<proteinExistence type="inferred from homology"/>
<dbReference type="SUPFAM" id="SSF54001">
    <property type="entry name" value="Cysteine proteinases"/>
    <property type="match status" value="1"/>
</dbReference>
<dbReference type="PANTHER" id="PTHR11786">
    <property type="entry name" value="N-HYDROXYARYLAMINE O-ACETYLTRANSFERASE"/>
    <property type="match status" value="1"/>
</dbReference>
<dbReference type="EMBL" id="JAGMVJ010000002">
    <property type="protein sequence ID" value="KAH7093087.1"/>
    <property type="molecule type" value="Genomic_DNA"/>
</dbReference>
<dbReference type="Pfam" id="PF00797">
    <property type="entry name" value="Acetyltransf_2"/>
    <property type="match status" value="1"/>
</dbReference>
<dbReference type="GO" id="GO:0016407">
    <property type="term" value="F:acetyltransferase activity"/>
    <property type="evidence" value="ECO:0007669"/>
    <property type="project" value="InterPro"/>
</dbReference>
<evidence type="ECO:0000256" key="2">
    <source>
        <dbReference type="RuleBase" id="RU003452"/>
    </source>
</evidence>